<sequence>MYILKQIYTTTYDIELLTFLQFNIRSFGFFQKKFPYNSKAYSIMVDDLERTYLLKPTQDQPESASLSIVLLGGFGSGNQAQDSYQLV</sequence>
<gene>
    <name evidence="1" type="ORF">IFO69_11180</name>
</gene>
<organism evidence="1 2">
    <name type="scientific">Echinicola arenosa</name>
    <dbReference type="NCBI Taxonomy" id="2774144"/>
    <lineage>
        <taxon>Bacteria</taxon>
        <taxon>Pseudomonadati</taxon>
        <taxon>Bacteroidota</taxon>
        <taxon>Cytophagia</taxon>
        <taxon>Cytophagales</taxon>
        <taxon>Cyclobacteriaceae</taxon>
        <taxon>Echinicola</taxon>
    </lineage>
</organism>
<evidence type="ECO:0000313" key="2">
    <source>
        <dbReference type="Proteomes" id="UP000647133"/>
    </source>
</evidence>
<dbReference type="Proteomes" id="UP000647133">
    <property type="component" value="Unassembled WGS sequence"/>
</dbReference>
<dbReference type="RefSeq" id="WP_192010189.1">
    <property type="nucleotide sequence ID" value="NZ_JACYTQ010000003.1"/>
</dbReference>
<accession>A0ABR9AL82</accession>
<protein>
    <submittedName>
        <fullName evidence="1">Uncharacterized protein</fullName>
    </submittedName>
</protein>
<reference evidence="1 2" key="1">
    <citation type="submission" date="2020-09" db="EMBL/GenBank/DDBJ databases">
        <title>Echinicola sp. CAU 1574 isolated from sand of Sido Beach.</title>
        <authorList>
            <person name="Kim W."/>
        </authorList>
    </citation>
    <scope>NUCLEOTIDE SEQUENCE [LARGE SCALE GENOMIC DNA]</scope>
    <source>
        <strain evidence="1 2">CAU 1574</strain>
    </source>
</reference>
<comment type="caution">
    <text evidence="1">The sequence shown here is derived from an EMBL/GenBank/DDBJ whole genome shotgun (WGS) entry which is preliminary data.</text>
</comment>
<dbReference type="EMBL" id="JACYTQ010000003">
    <property type="protein sequence ID" value="MBD8489309.1"/>
    <property type="molecule type" value="Genomic_DNA"/>
</dbReference>
<proteinExistence type="predicted"/>
<keyword evidence="2" id="KW-1185">Reference proteome</keyword>
<name>A0ABR9AL82_9BACT</name>
<evidence type="ECO:0000313" key="1">
    <source>
        <dbReference type="EMBL" id="MBD8489309.1"/>
    </source>
</evidence>